<feature type="compositionally biased region" description="Basic residues" evidence="6">
    <location>
        <begin position="1"/>
        <end position="11"/>
    </location>
</feature>
<feature type="compositionally biased region" description="Acidic residues" evidence="6">
    <location>
        <begin position="317"/>
        <end position="335"/>
    </location>
</feature>
<feature type="region of interest" description="Disordered" evidence="6">
    <location>
        <begin position="27"/>
        <end position="101"/>
    </location>
</feature>
<protein>
    <recommendedName>
        <fullName evidence="7">CENP-T/Histone H4 histone fold domain-containing protein</fullName>
    </recommendedName>
</protein>
<feature type="compositionally biased region" description="Polar residues" evidence="6">
    <location>
        <begin position="231"/>
        <end position="240"/>
    </location>
</feature>
<dbReference type="PANTHER" id="PTHR46904:SF1">
    <property type="entry name" value="CENTROMERE PROTEIN T"/>
    <property type="match status" value="1"/>
</dbReference>
<feature type="compositionally biased region" description="Polar residues" evidence="6">
    <location>
        <begin position="27"/>
        <end position="36"/>
    </location>
</feature>
<feature type="compositionally biased region" description="Basic and acidic residues" evidence="6">
    <location>
        <begin position="424"/>
        <end position="433"/>
    </location>
</feature>
<dbReference type="Gene3D" id="1.10.20.10">
    <property type="entry name" value="Histone, subunit A"/>
    <property type="match status" value="1"/>
</dbReference>
<feature type="compositionally biased region" description="Polar residues" evidence="6">
    <location>
        <begin position="121"/>
        <end position="133"/>
    </location>
</feature>
<feature type="domain" description="CENP-T/Histone H4 histone fold" evidence="7">
    <location>
        <begin position="454"/>
        <end position="552"/>
    </location>
</feature>
<name>A0A7M7HFG2_STRPU</name>
<dbReference type="AlphaFoldDB" id="A0A7M7HFG2"/>
<feature type="compositionally biased region" description="Polar residues" evidence="6">
    <location>
        <begin position="142"/>
        <end position="151"/>
    </location>
</feature>
<evidence type="ECO:0000256" key="3">
    <source>
        <dbReference type="ARBA" id="ARBA00010137"/>
    </source>
</evidence>
<dbReference type="OMA" id="AYCKHAG"/>
<organism evidence="8 9">
    <name type="scientific">Strongylocentrotus purpuratus</name>
    <name type="common">Purple sea urchin</name>
    <dbReference type="NCBI Taxonomy" id="7668"/>
    <lineage>
        <taxon>Eukaryota</taxon>
        <taxon>Metazoa</taxon>
        <taxon>Echinodermata</taxon>
        <taxon>Eleutherozoa</taxon>
        <taxon>Echinozoa</taxon>
        <taxon>Echinoidea</taxon>
        <taxon>Euechinoidea</taxon>
        <taxon>Echinacea</taxon>
        <taxon>Camarodonta</taxon>
        <taxon>Echinidea</taxon>
        <taxon>Strongylocentrotidae</taxon>
        <taxon>Strongylocentrotus</taxon>
    </lineage>
</organism>
<dbReference type="PANTHER" id="PTHR46904">
    <property type="entry name" value="CENTROMERE PROTEIN T"/>
    <property type="match status" value="1"/>
</dbReference>
<dbReference type="Pfam" id="PF15511">
    <property type="entry name" value="CENP-T_C"/>
    <property type="match status" value="1"/>
</dbReference>
<dbReference type="GO" id="GO:0000278">
    <property type="term" value="P:mitotic cell cycle"/>
    <property type="evidence" value="ECO:0000318"/>
    <property type="project" value="GO_Central"/>
</dbReference>
<feature type="region of interest" description="Disordered" evidence="6">
    <location>
        <begin position="142"/>
        <end position="461"/>
    </location>
</feature>
<dbReference type="GO" id="GO:0051382">
    <property type="term" value="P:kinetochore assembly"/>
    <property type="evidence" value="ECO:0007669"/>
    <property type="project" value="InterPro"/>
</dbReference>
<dbReference type="OrthoDB" id="10071681at2759"/>
<comment type="subcellular location">
    <subcellularLocation>
        <location evidence="2">Chromosome</location>
    </subcellularLocation>
    <subcellularLocation>
        <location evidence="1">Nucleus</location>
    </subcellularLocation>
</comment>
<dbReference type="GO" id="GO:0003677">
    <property type="term" value="F:DNA binding"/>
    <property type="evidence" value="ECO:0007669"/>
    <property type="project" value="InterPro"/>
</dbReference>
<reference evidence="8" key="2">
    <citation type="submission" date="2021-01" db="UniProtKB">
        <authorList>
            <consortium name="EnsemblMetazoa"/>
        </authorList>
    </citation>
    <scope>IDENTIFICATION</scope>
</reference>
<dbReference type="SUPFAM" id="SSF47113">
    <property type="entry name" value="Histone-fold"/>
    <property type="match status" value="1"/>
</dbReference>
<sequence length="564" mass="63022">MDSARRKKRRSLASDDTVTPRTLIQGFLQTAQTVRQSPRKRARVTPSSSRTPRADPSPAAQRRKSRTPRTLPRSAPSNRLRSNRLETLATPGGSNPTPRGLITGFLKAADVQTPAVHVGTRRSSPLKQPTPATRRSVLQARAESTNSSSIESPIDHALSRFARPPPRNRRQRAIDREEFASRVRDRMGQEEESEVTTEEEEMESSRDTFANNPQPDSITEEVHNVSLPRPDSTTRNTSMAQAPGSERSNRSSRSRRSLLDNSSFQVPSTSTGAVVPAQDSSMTERRASHRSASSLEDDSALAQATQETIRRLSSNTDTEDEERQESRTEEEDEEGVERTPQGREAVATMDEDEVVQDEEEEEDMDLDEDDFDEDNFIAPTQPTQLGSIRKSSRADMASPLNTPHLRGAGRHPTPRAKTPAPFREAAHKKDHLPLHLRNLPKKPPAGAGRSSGPKEPTLPKSLTRGIFTHFSKARVPRNALAALDEVSSKYFKNVSKDLMAYCKHAGRTTIEQADVELLMKRQRLVSDKVPLQSLIEKYLPMEYREELIPMARSGNKVYPRMPKK</sequence>
<evidence type="ECO:0000313" key="8">
    <source>
        <dbReference type="EnsemblMetazoa" id="XP_011662281"/>
    </source>
</evidence>
<evidence type="ECO:0000259" key="7">
    <source>
        <dbReference type="Pfam" id="PF15511"/>
    </source>
</evidence>
<dbReference type="GeneID" id="100891651"/>
<feature type="compositionally biased region" description="Basic and acidic residues" evidence="6">
    <location>
        <begin position="172"/>
        <end position="189"/>
    </location>
</feature>
<evidence type="ECO:0000256" key="1">
    <source>
        <dbReference type="ARBA" id="ARBA00004123"/>
    </source>
</evidence>
<proteinExistence type="inferred from homology"/>
<dbReference type="GO" id="GO:0005634">
    <property type="term" value="C:nucleus"/>
    <property type="evidence" value="ECO:0007669"/>
    <property type="project" value="UniProtKB-SubCell"/>
</dbReference>
<dbReference type="CDD" id="cd22920">
    <property type="entry name" value="HFD_CENP-T"/>
    <property type="match status" value="1"/>
</dbReference>
<keyword evidence="5" id="KW-0539">Nucleus</keyword>
<evidence type="ECO:0000256" key="2">
    <source>
        <dbReference type="ARBA" id="ARBA00004286"/>
    </source>
</evidence>
<dbReference type="GO" id="GO:0000776">
    <property type="term" value="C:kinetochore"/>
    <property type="evidence" value="ECO:0007669"/>
    <property type="project" value="InterPro"/>
</dbReference>
<accession>A0A7M7HFG2</accession>
<dbReference type="EnsemblMetazoa" id="XM_011663979">
    <property type="protein sequence ID" value="XP_011662281"/>
    <property type="gene ID" value="LOC100891651"/>
</dbReference>
<comment type="similarity">
    <text evidence="3">Belongs to the CENP-T/CNN1 family.</text>
</comment>
<dbReference type="KEGG" id="spu:100891651"/>
<keyword evidence="9" id="KW-1185">Reference proteome</keyword>
<evidence type="ECO:0000256" key="5">
    <source>
        <dbReference type="ARBA" id="ARBA00023242"/>
    </source>
</evidence>
<dbReference type="InParanoid" id="A0A7M7HFG2"/>
<dbReference type="GO" id="GO:0007059">
    <property type="term" value="P:chromosome segregation"/>
    <property type="evidence" value="ECO:0000318"/>
    <property type="project" value="GO_Central"/>
</dbReference>
<dbReference type="InterPro" id="IPR028255">
    <property type="entry name" value="CENP-T"/>
</dbReference>
<feature type="compositionally biased region" description="Polar residues" evidence="6">
    <location>
        <begin position="305"/>
        <end position="315"/>
    </location>
</feature>
<dbReference type="InterPro" id="IPR035425">
    <property type="entry name" value="CENP-T/H4_C"/>
</dbReference>
<dbReference type="RefSeq" id="XP_011662281.2">
    <property type="nucleotide sequence ID" value="XM_011663979.2"/>
</dbReference>
<feature type="compositionally biased region" description="Acidic residues" evidence="6">
    <location>
        <begin position="349"/>
        <end position="375"/>
    </location>
</feature>
<dbReference type="Proteomes" id="UP000007110">
    <property type="component" value="Unassembled WGS sequence"/>
</dbReference>
<dbReference type="GO" id="GO:0046982">
    <property type="term" value="F:protein heterodimerization activity"/>
    <property type="evidence" value="ECO:0007669"/>
    <property type="project" value="InterPro"/>
</dbReference>
<reference evidence="9" key="1">
    <citation type="submission" date="2015-02" db="EMBL/GenBank/DDBJ databases">
        <title>Genome sequencing for Strongylocentrotus purpuratus.</title>
        <authorList>
            <person name="Murali S."/>
            <person name="Liu Y."/>
            <person name="Vee V."/>
            <person name="English A."/>
            <person name="Wang M."/>
            <person name="Skinner E."/>
            <person name="Han Y."/>
            <person name="Muzny D.M."/>
            <person name="Worley K.C."/>
            <person name="Gibbs R.A."/>
        </authorList>
    </citation>
    <scope>NUCLEOTIDE SEQUENCE</scope>
</reference>
<feature type="compositionally biased region" description="Polar residues" evidence="6">
    <location>
        <begin position="207"/>
        <end position="217"/>
    </location>
</feature>
<feature type="region of interest" description="Disordered" evidence="6">
    <location>
        <begin position="114"/>
        <end position="133"/>
    </location>
</feature>
<evidence type="ECO:0000256" key="6">
    <source>
        <dbReference type="SAM" id="MobiDB-lite"/>
    </source>
</evidence>
<evidence type="ECO:0000313" key="9">
    <source>
        <dbReference type="Proteomes" id="UP000007110"/>
    </source>
</evidence>
<dbReference type="InterPro" id="IPR009072">
    <property type="entry name" value="Histone-fold"/>
</dbReference>
<evidence type="ECO:0000256" key="4">
    <source>
        <dbReference type="ARBA" id="ARBA00022454"/>
    </source>
</evidence>
<feature type="compositionally biased region" description="Acidic residues" evidence="6">
    <location>
        <begin position="190"/>
        <end position="202"/>
    </location>
</feature>
<keyword evidence="4" id="KW-0158">Chromosome</keyword>
<feature type="region of interest" description="Disordered" evidence="6">
    <location>
        <begin position="1"/>
        <end position="20"/>
    </location>
</feature>